<feature type="compositionally biased region" description="Polar residues" evidence="1">
    <location>
        <begin position="16"/>
        <end position="26"/>
    </location>
</feature>
<protein>
    <submittedName>
        <fullName evidence="2">Uncharacterized protein</fullName>
    </submittedName>
</protein>
<dbReference type="eggNOG" id="ENOG502S9Q7">
    <property type="taxonomic scope" value="Eukaryota"/>
</dbReference>
<name>S3D5G3_GLAL2</name>
<dbReference type="OMA" id="DENGGHM"/>
<dbReference type="OrthoDB" id="5328813at2759"/>
<dbReference type="Proteomes" id="UP000016922">
    <property type="component" value="Unassembled WGS sequence"/>
</dbReference>
<accession>S3D5G3</accession>
<evidence type="ECO:0000313" key="3">
    <source>
        <dbReference type="Proteomes" id="UP000016922"/>
    </source>
</evidence>
<dbReference type="KEGG" id="glz:GLAREA_03211"/>
<dbReference type="RefSeq" id="XP_008086486.1">
    <property type="nucleotide sequence ID" value="XM_008088295.1"/>
</dbReference>
<dbReference type="EMBL" id="KE145370">
    <property type="protein sequence ID" value="EPE27296.1"/>
    <property type="molecule type" value="Genomic_DNA"/>
</dbReference>
<gene>
    <name evidence="2" type="ORF">GLAREA_03211</name>
</gene>
<feature type="region of interest" description="Disordered" evidence="1">
    <location>
        <begin position="1"/>
        <end position="74"/>
    </location>
</feature>
<proteinExistence type="predicted"/>
<dbReference type="AlphaFoldDB" id="S3D5G3"/>
<dbReference type="GeneID" id="19462266"/>
<keyword evidence="3" id="KW-1185">Reference proteome</keyword>
<dbReference type="STRING" id="1116229.S3D5G3"/>
<evidence type="ECO:0000256" key="1">
    <source>
        <dbReference type="SAM" id="MobiDB-lite"/>
    </source>
</evidence>
<reference evidence="2 3" key="1">
    <citation type="journal article" date="2013" name="BMC Genomics">
        <title>Genomics-driven discovery of the pneumocandin biosynthetic gene cluster in the fungus Glarea lozoyensis.</title>
        <authorList>
            <person name="Chen L."/>
            <person name="Yue Q."/>
            <person name="Zhang X."/>
            <person name="Xiang M."/>
            <person name="Wang C."/>
            <person name="Li S."/>
            <person name="Che Y."/>
            <person name="Ortiz-Lopez F.J."/>
            <person name="Bills G.F."/>
            <person name="Liu X."/>
            <person name="An Z."/>
        </authorList>
    </citation>
    <scope>NUCLEOTIDE SEQUENCE [LARGE SCALE GENOMIC DNA]</scope>
    <source>
        <strain evidence="3">ATCC 20868 / MF5171</strain>
    </source>
</reference>
<feature type="compositionally biased region" description="Polar residues" evidence="1">
    <location>
        <begin position="47"/>
        <end position="60"/>
    </location>
</feature>
<evidence type="ECO:0000313" key="2">
    <source>
        <dbReference type="EMBL" id="EPE27296.1"/>
    </source>
</evidence>
<dbReference type="HOGENOM" id="CLU_019744_2_0_1"/>
<feature type="compositionally biased region" description="Basic residues" evidence="1">
    <location>
        <begin position="1"/>
        <end position="15"/>
    </location>
</feature>
<organism evidence="2 3">
    <name type="scientific">Glarea lozoyensis (strain ATCC 20868 / MF5171)</name>
    <dbReference type="NCBI Taxonomy" id="1116229"/>
    <lineage>
        <taxon>Eukaryota</taxon>
        <taxon>Fungi</taxon>
        <taxon>Dikarya</taxon>
        <taxon>Ascomycota</taxon>
        <taxon>Pezizomycotina</taxon>
        <taxon>Leotiomycetes</taxon>
        <taxon>Helotiales</taxon>
        <taxon>Helotiaceae</taxon>
        <taxon>Glarea</taxon>
    </lineage>
</organism>
<sequence length="464" mass="51125">MSSSHHEKKQPRSLQHRTPTANTKSPIATPPRAALGRSKIDHGDNASIKSVATVDSTAPPNGNEDSDGELESDRKKISELEKEVETMASEFERELTQLSHKVTNERESSQFWQQKHTALHQRFLDTDTSLRLLRSEVATLQTAQAANVERDREIKTRISSLMLDRDGFREAYHEAVKEVGEKEDEIAMLRNQVRGLKSWVSKGGRGGEEQVSDEAVAEGWGKLGNGLQNWVIVHFRRVKIDTSTATPETKTHLTTLLPNHASLPATCKIHLIQSLLSHLLLTHIFSAYFPGLPTPHAASLESLETYLSTFGPPETLNAWRAQTLSLLRRAPPESDALTSSLTAELNTLLHALTSLPSTPARDASLLPLLHSAITLTQLLRSQKARFEIHMPAIAASAGDATKGGDSMEFDPETMEDVGGSEDEGGEREVKLVVWPGVIKYGDENGERVDLRNVVCRVRVLCGEG</sequence>